<reference evidence="1 2" key="1">
    <citation type="submission" date="2018-02" db="EMBL/GenBank/DDBJ databases">
        <title>Novel Leptospira species isolated from soil and water in Japan.</title>
        <authorList>
            <person name="Nakao R."/>
            <person name="Masuzawa T."/>
        </authorList>
    </citation>
    <scope>NUCLEOTIDE SEQUENCE [LARGE SCALE GENOMIC DNA]</scope>
    <source>
        <strain evidence="1 2">YH101</strain>
    </source>
</reference>
<gene>
    <name evidence="1" type="ORF">LPTSP4_33620</name>
</gene>
<organism evidence="1 2">
    <name type="scientific">Leptospira ryugenii</name>
    <dbReference type="NCBI Taxonomy" id="1917863"/>
    <lineage>
        <taxon>Bacteria</taxon>
        <taxon>Pseudomonadati</taxon>
        <taxon>Spirochaetota</taxon>
        <taxon>Spirochaetia</taxon>
        <taxon>Leptospirales</taxon>
        <taxon>Leptospiraceae</taxon>
        <taxon>Leptospira</taxon>
    </lineage>
</organism>
<dbReference type="AlphaFoldDB" id="A0A2P2E4N8"/>
<sequence>MWALDHVIFDYLFFKFPNEMEWDSSHWYNFLSLRKKLEREGESEKVLFAGSSVSLYSILPEKLFQDQTYKGQYYSHVAMAPTDLYYYREHISELKPKAVVYIVNFADLQWEYVEVKDGKTNFNEKLWTSEFSDRIPAKNIYPFAFLKDHYQNLTKKQTLSLLGKSLLNVNRVRAFFFDPIEVWFENHFRSGRSYHRYAGEKPSQDIWAAGWIKEEATMTCTLDREVDDYIFSAKDQATIHLEIWGKNKSVSPIFQTEISFKKKGWHKFPWEKFPKISQEFRLHLKMKSDLITAKEANIYHYGKDFYVGIRLSHFFCKAPNFTNKSYIRESFFDEIRFNTMSDQAYEEDYRLRILQSTEKRPELRRLNTIRDKKSQISNLEFVSWLESDRILQLSEHFQKMHIPFIVILSPENPIESQLYIKGKWFAGFRNYLSSQLEKNGHYLWDLTEVLPYPQLFFDPHHLTYNGALEFTKIMEPKLIEILGEKR</sequence>
<comment type="caution">
    <text evidence="1">The sequence shown here is derived from an EMBL/GenBank/DDBJ whole genome shotgun (WGS) entry which is preliminary data.</text>
</comment>
<name>A0A2P2E4N8_9LEPT</name>
<evidence type="ECO:0000313" key="2">
    <source>
        <dbReference type="Proteomes" id="UP000245133"/>
    </source>
</evidence>
<dbReference type="Proteomes" id="UP000245133">
    <property type="component" value="Unassembled WGS sequence"/>
</dbReference>
<evidence type="ECO:0000313" key="1">
    <source>
        <dbReference type="EMBL" id="GBF51824.1"/>
    </source>
</evidence>
<proteinExistence type="predicted"/>
<protein>
    <submittedName>
        <fullName evidence="1">Uncharacterized protein</fullName>
    </submittedName>
</protein>
<dbReference type="OrthoDB" id="313341at2"/>
<accession>A0A2P2E4N8</accession>
<dbReference type="RefSeq" id="WP_135355090.1">
    <property type="nucleotide sequence ID" value="NZ_BFBB01000009.1"/>
</dbReference>
<dbReference type="EMBL" id="BFBB01000009">
    <property type="protein sequence ID" value="GBF51824.1"/>
    <property type="molecule type" value="Genomic_DNA"/>
</dbReference>
<keyword evidence="2" id="KW-1185">Reference proteome</keyword>